<sequence length="673" mass="76377">MSLSKLVLRSMKKNMKHYYLYFFALIFSVTLYFSFVTLQYNTEVWKAVQLSGTATAGFKVATYILYFIVLFFVLYANHLFMKRRSKEIGLYQLIGMTKGLIVRLLAIENVVLFVGAVLIGMLLGFFSSRVFAMVLLRVLEKEMLVTMTFSTQALQQSMVVFAILLMIVLIQMAWMIHRVSLLSLFSATKQADERVRRFSPFQMTVGFLGLMLIGYGYYASTKLFNMEEANNLFLNMLIILITTIGGTFLVFRFSVAFIMNTIRLNKKGHLSVRDVLALTPIMHRMKSNAKSLTLITVLTGVSLGITTLSYIAYYSAETSAYSEVPGDFILLDNDGEAFLKALDENKIAYDKTDYRLQGVSAAIGQLMSEEQKDSPLYTMEGIIYTIPLSDYQQIVPDTSLKDRDVILTNYGGYMAEMFPLEKDRDIVTSIGKSEETFRVVDIQKHSLISGIVTAGGGGPVFVVTDEMFNHLVATSEQVMQQHIISLKSMKEYPWHQQTTITLKSKEDLTKAEELYIQTGTNRLTVTDSSGSTYQYKKLSYEMQRKDSVESLGLTIFITAFLGLAFLMTTGSILYFKQMSEAEEERDSYTILRKIGFTERDIMKGIYMKQAFNFGVPLVIGLLHSYFAVKSGWFLFGTELTAPLWIAMSCYIALYTIFAILSVGYYRRVVRESL</sequence>
<evidence type="ECO:0000256" key="3">
    <source>
        <dbReference type="ARBA" id="ARBA00022692"/>
    </source>
</evidence>
<keyword evidence="5 6" id="KW-0472">Membrane</keyword>
<proteinExistence type="inferred from homology"/>
<dbReference type="PIRSF" id="PIRSF018968">
    <property type="entry name" value="ABC_permease_BceB"/>
    <property type="match status" value="1"/>
</dbReference>
<feature type="transmembrane region" description="Helical" evidence="6">
    <location>
        <begin position="100"/>
        <end position="126"/>
    </location>
</feature>
<dbReference type="Proteomes" id="UP001065593">
    <property type="component" value="Unassembled WGS sequence"/>
</dbReference>
<dbReference type="RefSeq" id="WP_264989889.1">
    <property type="nucleotide sequence ID" value="NZ_BRZA01000005.1"/>
</dbReference>
<evidence type="ECO:0000256" key="6">
    <source>
        <dbReference type="PIRNR" id="PIRNR018968"/>
    </source>
</evidence>
<dbReference type="InterPro" id="IPR052536">
    <property type="entry name" value="ABC-4_Integral_Memb_Prot"/>
</dbReference>
<comment type="caution">
    <text evidence="8">The sequence shown here is derived from an EMBL/GenBank/DDBJ whole genome shotgun (WGS) entry which is preliminary data.</text>
</comment>
<organism evidence="8 9">
    <name type="scientific">Lysinibacillus piscis</name>
    <dbReference type="NCBI Taxonomy" id="2518931"/>
    <lineage>
        <taxon>Bacteria</taxon>
        <taxon>Bacillati</taxon>
        <taxon>Bacillota</taxon>
        <taxon>Bacilli</taxon>
        <taxon>Bacillales</taxon>
        <taxon>Bacillaceae</taxon>
        <taxon>Lysinibacillus</taxon>
    </lineage>
</organism>
<feature type="transmembrane region" description="Helical" evidence="6">
    <location>
        <begin position="292"/>
        <end position="313"/>
    </location>
</feature>
<feature type="transmembrane region" description="Helical" evidence="6">
    <location>
        <begin position="643"/>
        <end position="665"/>
    </location>
</feature>
<evidence type="ECO:0000313" key="9">
    <source>
        <dbReference type="Proteomes" id="UP001065593"/>
    </source>
</evidence>
<gene>
    <name evidence="8" type="primary">bceB</name>
    <name evidence="8" type="ORF">LYSBPC_30930</name>
</gene>
<feature type="transmembrane region" description="Helical" evidence="6">
    <location>
        <begin position="60"/>
        <end position="80"/>
    </location>
</feature>
<name>A0ABQ5NNK8_9BACI</name>
<reference evidence="8" key="1">
    <citation type="submission" date="2022-08" db="EMBL/GenBank/DDBJ databases">
        <title>Draft genome sequence of Lysinibacillus sp. strain KH24.</title>
        <authorList>
            <person name="Kanbe H."/>
            <person name="Itoh H."/>
        </authorList>
    </citation>
    <scope>NUCLEOTIDE SEQUENCE</scope>
    <source>
        <strain evidence="8">KH24</strain>
    </source>
</reference>
<dbReference type="EMBL" id="BRZA01000005">
    <property type="protein sequence ID" value="GLC89966.1"/>
    <property type="molecule type" value="Genomic_DNA"/>
</dbReference>
<feature type="transmembrane region" description="Helical" evidence="6">
    <location>
        <begin position="232"/>
        <end position="258"/>
    </location>
</feature>
<feature type="transmembrane region" description="Helical" evidence="6">
    <location>
        <begin position="551"/>
        <end position="575"/>
    </location>
</feature>
<dbReference type="PANTHER" id="PTHR46795:SF3">
    <property type="entry name" value="ABC TRANSPORTER PERMEASE"/>
    <property type="match status" value="1"/>
</dbReference>
<protein>
    <submittedName>
        <fullName evidence="8">Bacitracin export permease protein BceB</fullName>
    </submittedName>
</protein>
<feature type="transmembrane region" description="Helical" evidence="6">
    <location>
        <begin position="610"/>
        <end position="628"/>
    </location>
</feature>
<evidence type="ECO:0000256" key="2">
    <source>
        <dbReference type="ARBA" id="ARBA00022475"/>
    </source>
</evidence>
<keyword evidence="2 6" id="KW-1003">Cell membrane</keyword>
<evidence type="ECO:0000256" key="4">
    <source>
        <dbReference type="ARBA" id="ARBA00022989"/>
    </source>
</evidence>
<feature type="transmembrane region" description="Helical" evidence="6">
    <location>
        <begin position="198"/>
        <end position="220"/>
    </location>
</feature>
<keyword evidence="6" id="KW-0813">Transport</keyword>
<accession>A0ABQ5NNK8</accession>
<dbReference type="PANTHER" id="PTHR46795">
    <property type="entry name" value="ABC TRANSPORTER PERMEASE-RELATED-RELATED"/>
    <property type="match status" value="1"/>
</dbReference>
<comment type="similarity">
    <text evidence="6">Belongs to the ABC-4 integral membrane protein family.</text>
</comment>
<comment type="subcellular location">
    <subcellularLocation>
        <location evidence="1 6">Cell membrane</location>
        <topology evidence="1 6">Multi-pass membrane protein</topology>
    </subcellularLocation>
</comment>
<evidence type="ECO:0000256" key="5">
    <source>
        <dbReference type="ARBA" id="ARBA00023136"/>
    </source>
</evidence>
<evidence type="ECO:0000256" key="1">
    <source>
        <dbReference type="ARBA" id="ARBA00004651"/>
    </source>
</evidence>
<feature type="domain" description="ABC3 transporter permease C-terminal" evidence="7">
    <location>
        <begin position="560"/>
        <end position="668"/>
    </location>
</feature>
<keyword evidence="4 6" id="KW-1133">Transmembrane helix</keyword>
<feature type="domain" description="ABC3 transporter permease C-terminal" evidence="7">
    <location>
        <begin position="61"/>
        <end position="173"/>
    </location>
</feature>
<evidence type="ECO:0000259" key="7">
    <source>
        <dbReference type="Pfam" id="PF02687"/>
    </source>
</evidence>
<evidence type="ECO:0000313" key="8">
    <source>
        <dbReference type="EMBL" id="GLC89966.1"/>
    </source>
</evidence>
<dbReference type="InterPro" id="IPR027022">
    <property type="entry name" value="ABC_permease_BceB-typ"/>
</dbReference>
<keyword evidence="9" id="KW-1185">Reference proteome</keyword>
<keyword evidence="3 6" id="KW-0812">Transmembrane</keyword>
<dbReference type="InterPro" id="IPR003838">
    <property type="entry name" value="ABC3_permease_C"/>
</dbReference>
<dbReference type="Pfam" id="PF02687">
    <property type="entry name" value="FtsX"/>
    <property type="match status" value="2"/>
</dbReference>
<feature type="transmembrane region" description="Helical" evidence="6">
    <location>
        <begin position="20"/>
        <end position="40"/>
    </location>
</feature>
<feature type="transmembrane region" description="Helical" evidence="6">
    <location>
        <begin position="153"/>
        <end position="177"/>
    </location>
</feature>